<reference evidence="2 3" key="1">
    <citation type="submission" date="2019-02" db="EMBL/GenBank/DDBJ databases">
        <title>Deep-cultivation of Planctomycetes and their phenomic and genomic characterization uncovers novel biology.</title>
        <authorList>
            <person name="Wiegand S."/>
            <person name="Jogler M."/>
            <person name="Boedeker C."/>
            <person name="Pinto D."/>
            <person name="Vollmers J."/>
            <person name="Rivas-Marin E."/>
            <person name="Kohn T."/>
            <person name="Peeters S.H."/>
            <person name="Heuer A."/>
            <person name="Rast P."/>
            <person name="Oberbeckmann S."/>
            <person name="Bunk B."/>
            <person name="Jeske O."/>
            <person name="Meyerdierks A."/>
            <person name="Storesund J.E."/>
            <person name="Kallscheuer N."/>
            <person name="Luecker S."/>
            <person name="Lage O.M."/>
            <person name="Pohl T."/>
            <person name="Merkel B.J."/>
            <person name="Hornburger P."/>
            <person name="Mueller R.-W."/>
            <person name="Bruemmer F."/>
            <person name="Labrenz M."/>
            <person name="Spormann A.M."/>
            <person name="Op den Camp H."/>
            <person name="Overmann J."/>
            <person name="Amann R."/>
            <person name="Jetten M.S.M."/>
            <person name="Mascher T."/>
            <person name="Medema M.H."/>
            <person name="Devos D.P."/>
            <person name="Kaster A.-K."/>
            <person name="Ovreas L."/>
            <person name="Rohde M."/>
            <person name="Galperin M.Y."/>
            <person name="Jogler C."/>
        </authorList>
    </citation>
    <scope>NUCLEOTIDE SEQUENCE [LARGE SCALE GENOMIC DNA]</scope>
    <source>
        <strain evidence="2 3">HG15A2</strain>
    </source>
</reference>
<feature type="signal peptide" evidence="1">
    <location>
        <begin position="1"/>
        <end position="20"/>
    </location>
</feature>
<name>A0A517MU62_9BACT</name>
<keyword evidence="1" id="KW-0732">Signal</keyword>
<evidence type="ECO:0000313" key="2">
    <source>
        <dbReference type="EMBL" id="QDS98420.1"/>
    </source>
</evidence>
<dbReference type="EMBL" id="CP036263">
    <property type="protein sequence ID" value="QDS98420.1"/>
    <property type="molecule type" value="Genomic_DNA"/>
</dbReference>
<organism evidence="2 3">
    <name type="scientific">Adhaeretor mobilis</name>
    <dbReference type="NCBI Taxonomy" id="1930276"/>
    <lineage>
        <taxon>Bacteria</taxon>
        <taxon>Pseudomonadati</taxon>
        <taxon>Planctomycetota</taxon>
        <taxon>Planctomycetia</taxon>
        <taxon>Pirellulales</taxon>
        <taxon>Lacipirellulaceae</taxon>
        <taxon>Adhaeretor</taxon>
    </lineage>
</organism>
<sequence length="130" mass="14104" precursor="true">MGCGQFAALALLLAVFGGCAEEVRNPNGRVLVTGEVQYNGKPLTGGSASFAVADNRRRKSRGLIKPDGTFIITNVPMGAVVISIETDSMYYGARDMYVEIPKKYTSYDTSGFTGEVKEEDNHFVLKLVDE</sequence>
<feature type="chain" id="PRO_5022054994" description="Carboxypeptidase regulatory-like domain-containing protein" evidence="1">
    <location>
        <begin position="21"/>
        <end position="130"/>
    </location>
</feature>
<evidence type="ECO:0000256" key="1">
    <source>
        <dbReference type="SAM" id="SignalP"/>
    </source>
</evidence>
<keyword evidence="3" id="KW-1185">Reference proteome</keyword>
<accession>A0A517MU62</accession>
<gene>
    <name evidence="2" type="ORF">HG15A2_16960</name>
</gene>
<evidence type="ECO:0008006" key="4">
    <source>
        <dbReference type="Google" id="ProtNLM"/>
    </source>
</evidence>
<dbReference type="KEGG" id="amob:HG15A2_16960"/>
<protein>
    <recommendedName>
        <fullName evidence="4">Carboxypeptidase regulatory-like domain-containing protein</fullName>
    </recommendedName>
</protein>
<dbReference type="AlphaFoldDB" id="A0A517MU62"/>
<proteinExistence type="predicted"/>
<evidence type="ECO:0000313" key="3">
    <source>
        <dbReference type="Proteomes" id="UP000319852"/>
    </source>
</evidence>
<dbReference type="Proteomes" id="UP000319852">
    <property type="component" value="Chromosome"/>
</dbReference>